<sequence length="452" mass="49488">MNLNLKLDITIEPVIFLLAFSNGLSSNGGVNLIMAKVCHDYQHETLLSSKSCFQRSADLNTIKTMLKECLPIVPLLLGGAWRDRHGKNIPLIILLISGQIVGALVCLLSSIFLESISAMVTVLAESIVTGLTGSLPLIIMTATCFITARTTIEDRTYRMSFVLAAYLGGLTLGLIMSGIMIQNFGFITLYSVATILAALSLVYVCLMVTEVAVPSKEPLPIWLMFKIIFKKRDKYLRPILLSIILVHSIYGAVLLSEGNVFVIFLENSLKFSLTEAGLYSSYKSIMLALSTFIVVPLLSKYFKMKDVSLGIISSIVMCLGAIWTAFSTTRLLLALCPLTDLLKGGVFAVGKSIMTKCVGQNEIGQMLGAEFVIEACAQMTILPLYTYVYNKTGVTKFPGAFFMLSAIFSLIILICFCVIQFLTFKKGKQSLDEVIISTDIEDGVQDEPSTKL</sequence>
<evidence type="ECO:0000256" key="1">
    <source>
        <dbReference type="ARBA" id="ARBA00004141"/>
    </source>
</evidence>
<protein>
    <recommendedName>
        <fullName evidence="8">Proton-coupled folate transporter</fullName>
    </recommendedName>
</protein>
<feature type="transmembrane region" description="Helical" evidence="5">
    <location>
        <begin position="276"/>
        <end position="295"/>
    </location>
</feature>
<evidence type="ECO:0000256" key="3">
    <source>
        <dbReference type="ARBA" id="ARBA00022989"/>
    </source>
</evidence>
<feature type="transmembrane region" description="Helical" evidence="5">
    <location>
        <begin position="91"/>
        <end position="113"/>
    </location>
</feature>
<evidence type="ECO:0000313" key="6">
    <source>
        <dbReference type="EMBL" id="KAK9512881.1"/>
    </source>
</evidence>
<evidence type="ECO:0008006" key="8">
    <source>
        <dbReference type="Google" id="ProtNLM"/>
    </source>
</evidence>
<reference evidence="6 7" key="1">
    <citation type="submission" date="2022-12" db="EMBL/GenBank/DDBJ databases">
        <title>Chromosome-level genome assembly of true bugs.</title>
        <authorList>
            <person name="Ma L."/>
            <person name="Li H."/>
        </authorList>
    </citation>
    <scope>NUCLEOTIDE SEQUENCE [LARGE SCALE GENOMIC DNA]</scope>
    <source>
        <strain evidence="6">Lab_2022b</strain>
    </source>
</reference>
<keyword evidence="2 5" id="KW-0812">Transmembrane</keyword>
<keyword evidence="3 5" id="KW-1133">Transmembrane helix</keyword>
<gene>
    <name evidence="6" type="ORF">O3M35_001199</name>
</gene>
<dbReference type="EMBL" id="JAPXFL010000001">
    <property type="protein sequence ID" value="KAK9512881.1"/>
    <property type="molecule type" value="Genomic_DNA"/>
</dbReference>
<dbReference type="GO" id="GO:0022857">
    <property type="term" value="F:transmembrane transporter activity"/>
    <property type="evidence" value="ECO:0007669"/>
    <property type="project" value="InterPro"/>
</dbReference>
<feature type="transmembrane region" description="Helical" evidence="5">
    <location>
        <begin position="119"/>
        <end position="148"/>
    </location>
</feature>
<dbReference type="PANTHER" id="PTHR23507">
    <property type="entry name" value="ZGC:174356"/>
    <property type="match status" value="1"/>
</dbReference>
<dbReference type="AlphaFoldDB" id="A0AAW1DQ56"/>
<feature type="transmembrane region" description="Helical" evidence="5">
    <location>
        <begin position="160"/>
        <end position="181"/>
    </location>
</feature>
<feature type="transmembrane region" description="Helical" evidence="5">
    <location>
        <begin position="307"/>
        <end position="326"/>
    </location>
</feature>
<feature type="transmembrane region" description="Helical" evidence="5">
    <location>
        <begin position="400"/>
        <end position="422"/>
    </location>
</feature>
<evidence type="ECO:0000256" key="5">
    <source>
        <dbReference type="SAM" id="Phobius"/>
    </source>
</evidence>
<dbReference type="Proteomes" id="UP001461498">
    <property type="component" value="Unassembled WGS sequence"/>
</dbReference>
<dbReference type="InterPro" id="IPR011701">
    <property type="entry name" value="MFS"/>
</dbReference>
<dbReference type="SUPFAM" id="SSF103473">
    <property type="entry name" value="MFS general substrate transporter"/>
    <property type="match status" value="1"/>
</dbReference>
<proteinExistence type="predicted"/>
<comment type="caution">
    <text evidence="6">The sequence shown here is derived from an EMBL/GenBank/DDBJ whole genome shotgun (WGS) entry which is preliminary data.</text>
</comment>
<dbReference type="InterPro" id="IPR036259">
    <property type="entry name" value="MFS_trans_sf"/>
</dbReference>
<accession>A0AAW1DQ56</accession>
<feature type="transmembrane region" description="Helical" evidence="5">
    <location>
        <begin position="187"/>
        <end position="214"/>
    </location>
</feature>
<keyword evidence="7" id="KW-1185">Reference proteome</keyword>
<dbReference type="Pfam" id="PF07690">
    <property type="entry name" value="MFS_1"/>
    <property type="match status" value="1"/>
</dbReference>
<evidence type="ECO:0000313" key="7">
    <source>
        <dbReference type="Proteomes" id="UP001461498"/>
    </source>
</evidence>
<name>A0AAW1DQ56_9HEMI</name>
<comment type="subcellular location">
    <subcellularLocation>
        <location evidence="1">Membrane</location>
        <topology evidence="1">Multi-pass membrane protein</topology>
    </subcellularLocation>
</comment>
<evidence type="ECO:0000256" key="4">
    <source>
        <dbReference type="ARBA" id="ARBA00023136"/>
    </source>
</evidence>
<dbReference type="GO" id="GO:0016020">
    <property type="term" value="C:membrane"/>
    <property type="evidence" value="ECO:0007669"/>
    <property type="project" value="UniProtKB-SubCell"/>
</dbReference>
<keyword evidence="4 5" id="KW-0472">Membrane</keyword>
<dbReference type="Gene3D" id="1.20.1250.20">
    <property type="entry name" value="MFS general substrate transporter like domains"/>
    <property type="match status" value="1"/>
</dbReference>
<feature type="transmembrane region" description="Helical" evidence="5">
    <location>
        <begin position="235"/>
        <end position="256"/>
    </location>
</feature>
<organism evidence="6 7">
    <name type="scientific">Rhynocoris fuscipes</name>
    <dbReference type="NCBI Taxonomy" id="488301"/>
    <lineage>
        <taxon>Eukaryota</taxon>
        <taxon>Metazoa</taxon>
        <taxon>Ecdysozoa</taxon>
        <taxon>Arthropoda</taxon>
        <taxon>Hexapoda</taxon>
        <taxon>Insecta</taxon>
        <taxon>Pterygota</taxon>
        <taxon>Neoptera</taxon>
        <taxon>Paraneoptera</taxon>
        <taxon>Hemiptera</taxon>
        <taxon>Heteroptera</taxon>
        <taxon>Panheteroptera</taxon>
        <taxon>Cimicomorpha</taxon>
        <taxon>Reduviidae</taxon>
        <taxon>Harpactorinae</taxon>
        <taxon>Harpactorini</taxon>
        <taxon>Rhynocoris</taxon>
    </lineage>
</organism>
<evidence type="ECO:0000256" key="2">
    <source>
        <dbReference type="ARBA" id="ARBA00022692"/>
    </source>
</evidence>
<dbReference type="PANTHER" id="PTHR23507:SF39">
    <property type="entry name" value="GH23453P-RELATED"/>
    <property type="match status" value="1"/>
</dbReference>